<reference evidence="5 6" key="1">
    <citation type="submission" date="2015-06" db="EMBL/GenBank/DDBJ databases">
        <title>Investigation of pathophysiology for high-risk pregnancy and development of treatment modality based on it.</title>
        <authorList>
            <person name="Kim B.-C."/>
            <person name="Lim S."/>
        </authorList>
    </citation>
    <scope>NUCLEOTIDE SEQUENCE [LARGE SCALE GENOMIC DNA]</scope>
    <source>
        <strain evidence="5 6">AD1-86</strain>
    </source>
</reference>
<dbReference type="Proteomes" id="UP000092596">
    <property type="component" value="Chromosome"/>
</dbReference>
<dbReference type="PROSITE" id="PS51790">
    <property type="entry name" value="MSRB"/>
    <property type="match status" value="1"/>
</dbReference>
<dbReference type="NCBIfam" id="TIGR00357">
    <property type="entry name" value="peptide-methionine (R)-S-oxide reductase MsrB"/>
    <property type="match status" value="1"/>
</dbReference>
<dbReference type="InterPro" id="IPR011057">
    <property type="entry name" value="Mss4-like_sf"/>
</dbReference>
<evidence type="ECO:0000256" key="1">
    <source>
        <dbReference type="ARBA" id="ARBA00012499"/>
    </source>
</evidence>
<gene>
    <name evidence="5" type="ORF">DAD186_09310</name>
</gene>
<evidence type="ECO:0000313" key="6">
    <source>
        <dbReference type="Proteomes" id="UP000092596"/>
    </source>
</evidence>
<evidence type="ECO:0000313" key="5">
    <source>
        <dbReference type="EMBL" id="ANP27481.1"/>
    </source>
</evidence>
<dbReference type="PANTHER" id="PTHR10173">
    <property type="entry name" value="METHIONINE SULFOXIDE REDUCTASE"/>
    <property type="match status" value="1"/>
</dbReference>
<dbReference type="GO" id="GO:0006979">
    <property type="term" value="P:response to oxidative stress"/>
    <property type="evidence" value="ECO:0007669"/>
    <property type="project" value="InterPro"/>
</dbReference>
<accession>A0A1B0ZHS2</accession>
<keyword evidence="2" id="KW-0560">Oxidoreductase</keyword>
<protein>
    <recommendedName>
        <fullName evidence="1">peptide-methionine (R)-S-oxide reductase</fullName>
        <ecNumber evidence="1">1.8.4.12</ecNumber>
    </recommendedName>
</protein>
<feature type="domain" description="MsrB" evidence="4">
    <location>
        <begin position="16"/>
        <end position="140"/>
    </location>
</feature>
<dbReference type="GO" id="GO:0005737">
    <property type="term" value="C:cytoplasm"/>
    <property type="evidence" value="ECO:0007669"/>
    <property type="project" value="TreeGrafter"/>
</dbReference>
<dbReference type="InterPro" id="IPR028427">
    <property type="entry name" value="Met_Sox_Rdtase_MsrB"/>
</dbReference>
<comment type="catalytic activity">
    <reaction evidence="3">
        <text>L-methionyl-[protein] + [thioredoxin]-disulfide + H2O = L-methionyl-(R)-S-oxide-[protein] + [thioredoxin]-dithiol</text>
        <dbReference type="Rhea" id="RHEA:24164"/>
        <dbReference type="Rhea" id="RHEA-COMP:10698"/>
        <dbReference type="Rhea" id="RHEA-COMP:10700"/>
        <dbReference type="Rhea" id="RHEA-COMP:12313"/>
        <dbReference type="Rhea" id="RHEA-COMP:12314"/>
        <dbReference type="ChEBI" id="CHEBI:15377"/>
        <dbReference type="ChEBI" id="CHEBI:16044"/>
        <dbReference type="ChEBI" id="CHEBI:29950"/>
        <dbReference type="ChEBI" id="CHEBI:45764"/>
        <dbReference type="ChEBI" id="CHEBI:50058"/>
        <dbReference type="EC" id="1.8.4.12"/>
    </reaction>
</comment>
<dbReference type="EMBL" id="CP012117">
    <property type="protein sequence ID" value="ANP27481.1"/>
    <property type="molecule type" value="Genomic_DNA"/>
</dbReference>
<evidence type="ECO:0000256" key="2">
    <source>
        <dbReference type="ARBA" id="ARBA00023002"/>
    </source>
</evidence>
<dbReference type="SUPFAM" id="SSF51316">
    <property type="entry name" value="Mss4-like"/>
    <property type="match status" value="1"/>
</dbReference>
<dbReference type="PANTHER" id="PTHR10173:SF52">
    <property type="entry name" value="METHIONINE-R-SULFOXIDE REDUCTASE B1"/>
    <property type="match status" value="1"/>
</dbReference>
<dbReference type="Gene3D" id="2.170.150.20">
    <property type="entry name" value="Peptide methionine sulfoxide reductase"/>
    <property type="match status" value="1"/>
</dbReference>
<proteinExistence type="predicted"/>
<dbReference type="PATRIC" id="fig|1630135.4.peg.931"/>
<dbReference type="Pfam" id="PF01641">
    <property type="entry name" value="SelR"/>
    <property type="match status" value="1"/>
</dbReference>
<dbReference type="EC" id="1.8.4.12" evidence="1"/>
<dbReference type="RefSeq" id="WP_065247682.1">
    <property type="nucleotide sequence ID" value="NZ_CP012117.1"/>
</dbReference>
<organism evidence="5 6">
    <name type="scientific">Dermabacter vaginalis</name>
    <dbReference type="NCBI Taxonomy" id="1630135"/>
    <lineage>
        <taxon>Bacteria</taxon>
        <taxon>Bacillati</taxon>
        <taxon>Actinomycetota</taxon>
        <taxon>Actinomycetes</taxon>
        <taxon>Micrococcales</taxon>
        <taxon>Dermabacteraceae</taxon>
        <taxon>Dermabacter</taxon>
    </lineage>
</organism>
<sequence length="146" mass="16495">MNSPLGEGHYRFALSRDEWRERLNADEYHVLREGGTERPFTGEYEEVRAAGTYACRACGAELFRASEQFNAHCGWPAFWAPSESDRVELREDRSLGMVRTEVRCASCGSHLGHVFRGEGFPTPTNERYCINSICLVHSDDAEASTE</sequence>
<dbReference type="KEGG" id="dva:DAD186_09310"/>
<dbReference type="InterPro" id="IPR002579">
    <property type="entry name" value="Met_Sox_Rdtase_MsrB_dom"/>
</dbReference>
<evidence type="ECO:0000256" key="3">
    <source>
        <dbReference type="ARBA" id="ARBA00048488"/>
    </source>
</evidence>
<dbReference type="STRING" id="1630135.DAD186_09310"/>
<dbReference type="GO" id="GO:0030091">
    <property type="term" value="P:protein repair"/>
    <property type="evidence" value="ECO:0007669"/>
    <property type="project" value="InterPro"/>
</dbReference>
<dbReference type="AlphaFoldDB" id="A0A1B0ZHS2"/>
<evidence type="ECO:0000259" key="4">
    <source>
        <dbReference type="PROSITE" id="PS51790"/>
    </source>
</evidence>
<dbReference type="GO" id="GO:0033743">
    <property type="term" value="F:peptide-methionine (R)-S-oxide reductase activity"/>
    <property type="evidence" value="ECO:0007669"/>
    <property type="project" value="UniProtKB-EC"/>
</dbReference>
<name>A0A1B0ZHS2_9MICO</name>